<organism evidence="5 6">
    <name type="scientific">Lentzea roselyniae</name>
    <dbReference type="NCBI Taxonomy" id="531940"/>
    <lineage>
        <taxon>Bacteria</taxon>
        <taxon>Bacillati</taxon>
        <taxon>Actinomycetota</taxon>
        <taxon>Actinomycetes</taxon>
        <taxon>Pseudonocardiales</taxon>
        <taxon>Pseudonocardiaceae</taxon>
        <taxon>Lentzea</taxon>
    </lineage>
</organism>
<dbReference type="SUPFAM" id="SSF46785">
    <property type="entry name" value="Winged helix' DNA-binding domain"/>
    <property type="match status" value="1"/>
</dbReference>
<evidence type="ECO:0000313" key="6">
    <source>
        <dbReference type="Proteomes" id="UP001500711"/>
    </source>
</evidence>
<name>A0ABP7BV27_9PSEU</name>
<dbReference type="Pfam" id="PF12840">
    <property type="entry name" value="HTH_20"/>
    <property type="match status" value="1"/>
</dbReference>
<gene>
    <name evidence="5" type="ORF">GCM10022267_66750</name>
</gene>
<dbReference type="InterPro" id="IPR051011">
    <property type="entry name" value="Metal_resp_trans_reg"/>
</dbReference>
<comment type="caution">
    <text evidence="5">The sequence shown here is derived from an EMBL/GenBank/DDBJ whole genome shotgun (WGS) entry which is preliminary data.</text>
</comment>
<dbReference type="PANTHER" id="PTHR43132">
    <property type="entry name" value="ARSENICAL RESISTANCE OPERON REPRESSOR ARSR-RELATED"/>
    <property type="match status" value="1"/>
</dbReference>
<dbReference type="Gene3D" id="1.10.10.10">
    <property type="entry name" value="Winged helix-like DNA-binding domain superfamily/Winged helix DNA-binding domain"/>
    <property type="match status" value="1"/>
</dbReference>
<keyword evidence="2" id="KW-0238">DNA-binding</keyword>
<dbReference type="PRINTS" id="PR00778">
    <property type="entry name" value="HTHARSR"/>
</dbReference>
<dbReference type="InterPro" id="IPR001845">
    <property type="entry name" value="HTH_ArsR_DNA-bd_dom"/>
</dbReference>
<dbReference type="SMART" id="SM00418">
    <property type="entry name" value="HTH_ARSR"/>
    <property type="match status" value="1"/>
</dbReference>
<reference evidence="6" key="1">
    <citation type="journal article" date="2019" name="Int. J. Syst. Evol. Microbiol.">
        <title>The Global Catalogue of Microorganisms (GCM) 10K type strain sequencing project: providing services to taxonomists for standard genome sequencing and annotation.</title>
        <authorList>
            <consortium name="The Broad Institute Genomics Platform"/>
            <consortium name="The Broad Institute Genome Sequencing Center for Infectious Disease"/>
            <person name="Wu L."/>
            <person name="Ma J."/>
        </authorList>
    </citation>
    <scope>NUCLEOTIDE SEQUENCE [LARGE SCALE GENOMIC DNA]</scope>
    <source>
        <strain evidence="6">JCM 17494</strain>
    </source>
</reference>
<accession>A0ABP7BV27</accession>
<dbReference type="InterPro" id="IPR036388">
    <property type="entry name" value="WH-like_DNA-bd_sf"/>
</dbReference>
<dbReference type="PANTHER" id="PTHR43132:SF8">
    <property type="entry name" value="HTH-TYPE TRANSCRIPTIONAL REGULATOR KMTR"/>
    <property type="match status" value="1"/>
</dbReference>
<feature type="domain" description="HTH arsR-type" evidence="4">
    <location>
        <begin position="225"/>
        <end position="300"/>
    </location>
</feature>
<dbReference type="InterPro" id="IPR011991">
    <property type="entry name" value="ArsR-like_HTH"/>
</dbReference>
<proteinExistence type="predicted"/>
<dbReference type="CDD" id="cd00090">
    <property type="entry name" value="HTH_ARSR"/>
    <property type="match status" value="1"/>
</dbReference>
<protein>
    <submittedName>
        <fullName evidence="5">Winged helix-turn-helix domain-containing protein</fullName>
    </submittedName>
</protein>
<dbReference type="Proteomes" id="UP001500711">
    <property type="component" value="Unassembled WGS sequence"/>
</dbReference>
<keyword evidence="3" id="KW-0804">Transcription</keyword>
<sequence>MQRIHFTSEDLARVKVSATLGMGAETVFAMESLGRTRGGFFGIWRERVGERLGKRAGRIERMLHALRPVPDLLWLVDGGFKADERALGKVGLSREDVLETAHGFCRVAVSPYWRQVRGYLETVRDVRGRLAMTGGVERLLGTLHPKVRWRSSVLEVPHDQEIDVHLNGRGLLLAPSLFLHDGAAAVLIGAEWDESSPILVFAAPPVSAAASAATAFWDVTERGEQALAALVGRTRAAVLQELVESCTTGELAERLNISSASISQHTSVLREAGLITSRRNRNTVLHSVTPLGTALLEYTTYQFMEAAAGE</sequence>
<keyword evidence="1" id="KW-0805">Transcription regulation</keyword>
<dbReference type="InterPro" id="IPR036390">
    <property type="entry name" value="WH_DNA-bd_sf"/>
</dbReference>
<evidence type="ECO:0000313" key="5">
    <source>
        <dbReference type="EMBL" id="GAA3670583.1"/>
    </source>
</evidence>
<evidence type="ECO:0000256" key="3">
    <source>
        <dbReference type="ARBA" id="ARBA00023163"/>
    </source>
</evidence>
<evidence type="ECO:0000256" key="1">
    <source>
        <dbReference type="ARBA" id="ARBA00023015"/>
    </source>
</evidence>
<evidence type="ECO:0000256" key="2">
    <source>
        <dbReference type="ARBA" id="ARBA00023125"/>
    </source>
</evidence>
<keyword evidence="6" id="KW-1185">Reference proteome</keyword>
<dbReference type="EMBL" id="BAABBE010000024">
    <property type="protein sequence ID" value="GAA3670583.1"/>
    <property type="molecule type" value="Genomic_DNA"/>
</dbReference>
<evidence type="ECO:0000259" key="4">
    <source>
        <dbReference type="SMART" id="SM00418"/>
    </source>
</evidence>